<evidence type="ECO:0000313" key="4">
    <source>
        <dbReference type="EMBL" id="ODB92842.1"/>
    </source>
</evidence>
<dbReference type="PANTHER" id="PTHR43606">
    <property type="entry name" value="PHOSPHATASE, PUTATIVE (AFU_ORTHOLOGUE AFUA_6G08710)-RELATED"/>
    <property type="match status" value="1"/>
</dbReference>
<feature type="chain" id="PRO_5009118863" description="PhoD-like phosphatase metallophosphatase domain-containing protein" evidence="1">
    <location>
        <begin position="20"/>
        <end position="495"/>
    </location>
</feature>
<feature type="domain" description="PhoD-like phosphatase metallophosphatase" evidence="2">
    <location>
        <begin position="135"/>
        <end position="433"/>
    </location>
</feature>
<organism evidence="4 5">
    <name type="scientific">Candidatus Thiodiazotropha endoloripes</name>
    <dbReference type="NCBI Taxonomy" id="1818881"/>
    <lineage>
        <taxon>Bacteria</taxon>
        <taxon>Pseudomonadati</taxon>
        <taxon>Pseudomonadota</taxon>
        <taxon>Gammaproteobacteria</taxon>
        <taxon>Chromatiales</taxon>
        <taxon>Sedimenticolaceae</taxon>
        <taxon>Candidatus Thiodiazotropha</taxon>
    </lineage>
</organism>
<keyword evidence="5" id="KW-1185">Reference proteome</keyword>
<dbReference type="Pfam" id="PF09423">
    <property type="entry name" value="PhoD"/>
    <property type="match status" value="1"/>
</dbReference>
<feature type="signal peptide" evidence="1">
    <location>
        <begin position="1"/>
        <end position="19"/>
    </location>
</feature>
<proteinExistence type="predicted"/>
<dbReference type="InterPro" id="IPR018946">
    <property type="entry name" value="PhoD-like_MPP"/>
</dbReference>
<dbReference type="SUPFAM" id="SSF56300">
    <property type="entry name" value="Metallo-dependent phosphatases"/>
    <property type="match status" value="1"/>
</dbReference>
<dbReference type="Gene3D" id="2.60.40.380">
    <property type="entry name" value="Purple acid phosphatase-like, N-terminal"/>
    <property type="match status" value="1"/>
</dbReference>
<dbReference type="Pfam" id="PF16655">
    <property type="entry name" value="PhoD_N"/>
    <property type="match status" value="1"/>
</dbReference>
<dbReference type="InterPro" id="IPR032093">
    <property type="entry name" value="PhoD_N"/>
</dbReference>
<name>A0A1E2UI75_9GAMM</name>
<dbReference type="PANTHER" id="PTHR43606:SF1">
    <property type="entry name" value="PHOD-LIKE PHOSPHATASE METALLOPHOSPHATASE DOMAIN-CONTAINING PROTEIN"/>
    <property type="match status" value="1"/>
</dbReference>
<gene>
    <name evidence="4" type="ORF">A3196_18890</name>
</gene>
<dbReference type="Gene3D" id="3.60.21.70">
    <property type="entry name" value="PhoD-like phosphatase"/>
    <property type="match status" value="1"/>
</dbReference>
<reference evidence="4 5" key="1">
    <citation type="submission" date="2016-03" db="EMBL/GenBank/DDBJ databases">
        <title>Chemosynthetic sulphur-oxidizing symbionts of marine invertebrate animals are capable of nitrogen fixation.</title>
        <authorList>
            <person name="Petersen J.M."/>
            <person name="Kemper A."/>
            <person name="Gruber-Vodicka H."/>
            <person name="Cardini U."/>
            <person name="Geest Mvander."/>
            <person name="Kleiner M."/>
            <person name="Bulgheresi S."/>
            <person name="Fussmann M."/>
            <person name="Herbold C."/>
            <person name="Seah B.K.B."/>
            <person name="Antony C.Paul."/>
            <person name="Liu D."/>
            <person name="Belitz A."/>
            <person name="Weber M."/>
        </authorList>
    </citation>
    <scope>NUCLEOTIDE SEQUENCE [LARGE SCALE GENOMIC DNA]</scope>
    <source>
        <strain evidence="4">G_D</strain>
    </source>
</reference>
<dbReference type="CDD" id="cd07389">
    <property type="entry name" value="MPP_PhoD"/>
    <property type="match status" value="1"/>
</dbReference>
<accession>A0A1E2UI75</accession>
<evidence type="ECO:0008006" key="6">
    <source>
        <dbReference type="Google" id="ProtNLM"/>
    </source>
</evidence>
<evidence type="ECO:0000256" key="1">
    <source>
        <dbReference type="SAM" id="SignalP"/>
    </source>
</evidence>
<protein>
    <recommendedName>
        <fullName evidence="6">PhoD-like phosphatase metallophosphatase domain-containing protein</fullName>
    </recommendedName>
</protein>
<dbReference type="InterPro" id="IPR038607">
    <property type="entry name" value="PhoD-like_sf"/>
</dbReference>
<dbReference type="InterPro" id="IPR029052">
    <property type="entry name" value="Metallo-depent_PP-like"/>
</dbReference>
<evidence type="ECO:0000313" key="5">
    <source>
        <dbReference type="Proteomes" id="UP000094849"/>
    </source>
</evidence>
<evidence type="ECO:0000259" key="2">
    <source>
        <dbReference type="Pfam" id="PF09423"/>
    </source>
</evidence>
<dbReference type="RefSeq" id="WP_069015634.1">
    <property type="nucleotide sequence ID" value="NZ_LVJW01000007.1"/>
</dbReference>
<dbReference type="AlphaFoldDB" id="A0A1E2UI75"/>
<dbReference type="Proteomes" id="UP000094849">
    <property type="component" value="Unassembled WGS sequence"/>
</dbReference>
<dbReference type="InterPro" id="IPR052900">
    <property type="entry name" value="Phospholipid_Metab_Enz"/>
</dbReference>
<dbReference type="STRING" id="1818881.A3196_18890"/>
<sequence length="495" mass="55548">MKYNSLMLSLMLAIGAAAATTVSAGGDEAMPVTHGVASGDVTARSAVIWSRTDGEGYMHVKIDGPVRGKKVKTVKVDASGDYTGKVLFNGLKADKDYEYKVWFTESKRSRDDDNSESGYFRTAPKANSKAEVSFAWGGDVAGQNVCRDVDEGFPIFAAVNELQPDFFVGLGDMIYADGVCEAVGRYGNQQIAGDFIQSADLDNYWAHWKYNREELNYNEMLRQTPYVAIWDDHEVVNDFGPLHDTRDSAPYTPGEHLLPMGLQAFLDYNPIAESSRTPGRLYRNIRWGQHLELIVLDNRQYRDANLEADDEVLVKTMLGREQLTWVKQTIKQSDATWKVIVSSVPISIPTGFPVENGRDGWADFDQPRGFEQELQDLLKFMHQQGERNIVFITTDVHFAEIFRYTPFAEDPDFHVHEGVTGPMNAGLFPNRDFDTTLGTESLFFYGPDSSSVGSYQEARQWMNFGAAEIDEQGQFTLSVIDVDGNQVYRNTLMPQ</sequence>
<dbReference type="EMBL" id="LVJZ01000005">
    <property type="protein sequence ID" value="ODB92842.1"/>
    <property type="molecule type" value="Genomic_DNA"/>
</dbReference>
<comment type="caution">
    <text evidence="4">The sequence shown here is derived from an EMBL/GenBank/DDBJ whole genome shotgun (WGS) entry which is preliminary data.</text>
</comment>
<evidence type="ECO:0000259" key="3">
    <source>
        <dbReference type="Pfam" id="PF16655"/>
    </source>
</evidence>
<keyword evidence="1" id="KW-0732">Signal</keyword>
<feature type="domain" description="Phospholipase D N-terminal" evidence="3">
    <location>
        <begin position="34"/>
        <end position="122"/>
    </location>
</feature>